<keyword evidence="1" id="KW-0479">Metal-binding</keyword>
<keyword evidence="2" id="KW-0378">Hydrolase</keyword>
<feature type="domain" description="Calcineurin-like phosphoesterase" evidence="5">
    <location>
        <begin position="1"/>
        <end position="190"/>
    </location>
</feature>
<comment type="similarity">
    <text evidence="4">Belongs to the cyclic nucleotide phosphodiesterase class-III family.</text>
</comment>
<dbReference type="AlphaFoldDB" id="A0A5B8M7Z2"/>
<dbReference type="OrthoDB" id="5241795at2"/>
<evidence type="ECO:0000256" key="2">
    <source>
        <dbReference type="ARBA" id="ARBA00022801"/>
    </source>
</evidence>
<dbReference type="KEGG" id="huw:FPZ11_11305"/>
<dbReference type="PANTHER" id="PTHR42988">
    <property type="entry name" value="PHOSPHOHYDROLASE"/>
    <property type="match status" value="1"/>
</dbReference>
<keyword evidence="7" id="KW-1185">Reference proteome</keyword>
<accession>A0A5B8M7Z2</accession>
<organism evidence="6 7">
    <name type="scientific">Humibacter ginsenosidimutans</name>
    <dbReference type="NCBI Taxonomy" id="2599293"/>
    <lineage>
        <taxon>Bacteria</taxon>
        <taxon>Bacillati</taxon>
        <taxon>Actinomycetota</taxon>
        <taxon>Actinomycetes</taxon>
        <taxon>Micrococcales</taxon>
        <taxon>Microbacteriaceae</taxon>
        <taxon>Humibacter</taxon>
    </lineage>
</organism>
<keyword evidence="3" id="KW-0408">Iron</keyword>
<name>A0A5B8M7Z2_9MICO</name>
<dbReference type="InterPro" id="IPR004843">
    <property type="entry name" value="Calcineurin-like_PHP"/>
</dbReference>
<dbReference type="SUPFAM" id="SSF56300">
    <property type="entry name" value="Metallo-dependent phosphatases"/>
    <property type="match status" value="1"/>
</dbReference>
<evidence type="ECO:0000313" key="6">
    <source>
        <dbReference type="EMBL" id="QDZ16838.1"/>
    </source>
</evidence>
<evidence type="ECO:0000256" key="4">
    <source>
        <dbReference type="ARBA" id="ARBA00025742"/>
    </source>
</evidence>
<dbReference type="GO" id="GO:0046872">
    <property type="term" value="F:metal ion binding"/>
    <property type="evidence" value="ECO:0007669"/>
    <property type="project" value="UniProtKB-KW"/>
</dbReference>
<dbReference type="PANTHER" id="PTHR42988:SF2">
    <property type="entry name" value="CYCLIC NUCLEOTIDE PHOSPHODIESTERASE CBUA0032-RELATED"/>
    <property type="match status" value="1"/>
</dbReference>
<sequence>MRIVHISDTHLYGDDSLHYGIVDTTAALRRVLAAAEEIPGVDAVVLSGDLSEDGSVASYRTLRDLVDPWACERGAQAIYAMGNHDHPDAFAEVLGPRTRVHTMGRHRIVTLDSSVPGAAYGSLDAAQLAWLQSELSESVDLGTVVVVHHPPTHAVTPLLRLLELDDPHALLGVLDGSDVRLVLSGHYHHPLVTLERGIPIVVAPGVTNTSDVTTPENVERARIGAGFALVDLPASGAPRVSLVRAPSERDGELVFELDADGIHDIARSFGRPE</sequence>
<evidence type="ECO:0000256" key="1">
    <source>
        <dbReference type="ARBA" id="ARBA00022723"/>
    </source>
</evidence>
<evidence type="ECO:0000313" key="7">
    <source>
        <dbReference type="Proteomes" id="UP000320216"/>
    </source>
</evidence>
<dbReference type="InterPro" id="IPR050884">
    <property type="entry name" value="CNP_phosphodiesterase-III"/>
</dbReference>
<dbReference type="Proteomes" id="UP000320216">
    <property type="component" value="Chromosome"/>
</dbReference>
<gene>
    <name evidence="6" type="ORF">FPZ11_11305</name>
</gene>
<dbReference type="InterPro" id="IPR029052">
    <property type="entry name" value="Metallo-depent_PP-like"/>
</dbReference>
<dbReference type="Gene3D" id="3.60.21.10">
    <property type="match status" value="1"/>
</dbReference>
<evidence type="ECO:0000259" key="5">
    <source>
        <dbReference type="Pfam" id="PF00149"/>
    </source>
</evidence>
<evidence type="ECO:0000256" key="3">
    <source>
        <dbReference type="ARBA" id="ARBA00023004"/>
    </source>
</evidence>
<dbReference type="GO" id="GO:0016787">
    <property type="term" value="F:hydrolase activity"/>
    <property type="evidence" value="ECO:0007669"/>
    <property type="project" value="UniProtKB-KW"/>
</dbReference>
<reference evidence="6 7" key="1">
    <citation type="submission" date="2019-07" db="EMBL/GenBank/DDBJ databases">
        <title>Full genome sequence of Humibacter sp. WJ7-1.</title>
        <authorList>
            <person name="Im W.-T."/>
        </authorList>
    </citation>
    <scope>NUCLEOTIDE SEQUENCE [LARGE SCALE GENOMIC DNA]</scope>
    <source>
        <strain evidence="6 7">WJ7-1</strain>
    </source>
</reference>
<protein>
    <recommendedName>
        <fullName evidence="5">Calcineurin-like phosphoesterase domain-containing protein</fullName>
    </recommendedName>
</protein>
<dbReference type="Pfam" id="PF00149">
    <property type="entry name" value="Metallophos"/>
    <property type="match status" value="1"/>
</dbReference>
<proteinExistence type="inferred from homology"/>
<dbReference type="EMBL" id="CP042305">
    <property type="protein sequence ID" value="QDZ16838.1"/>
    <property type="molecule type" value="Genomic_DNA"/>
</dbReference>